<protein>
    <submittedName>
        <fullName evidence="2">Uncharacterized protein</fullName>
    </submittedName>
</protein>
<dbReference type="Gene3D" id="1.10.287.1490">
    <property type="match status" value="1"/>
</dbReference>
<dbReference type="InParanoid" id="D8LY33"/>
<accession>D8LY33</accession>
<feature type="coiled-coil region" evidence="1">
    <location>
        <begin position="45"/>
        <end position="269"/>
    </location>
</feature>
<evidence type="ECO:0000313" key="3">
    <source>
        <dbReference type="Proteomes" id="UP000008312"/>
    </source>
</evidence>
<dbReference type="GeneID" id="24922255"/>
<keyword evidence="3" id="KW-1185">Reference proteome</keyword>
<evidence type="ECO:0000256" key="1">
    <source>
        <dbReference type="SAM" id="Coils"/>
    </source>
</evidence>
<reference evidence="2" key="1">
    <citation type="submission" date="2010-02" db="EMBL/GenBank/DDBJ databases">
        <title>Sequencing and annotation of the Blastocystis hominis genome.</title>
        <authorList>
            <person name="Wincker P."/>
        </authorList>
    </citation>
    <scope>NUCLEOTIDE SEQUENCE</scope>
    <source>
        <strain evidence="2">Singapore isolate B</strain>
    </source>
</reference>
<organism evidence="2">
    <name type="scientific">Blastocystis hominis</name>
    <dbReference type="NCBI Taxonomy" id="12968"/>
    <lineage>
        <taxon>Eukaryota</taxon>
        <taxon>Sar</taxon>
        <taxon>Stramenopiles</taxon>
        <taxon>Bigyra</taxon>
        <taxon>Opalozoa</taxon>
        <taxon>Opalinata</taxon>
        <taxon>Blastocystidae</taxon>
        <taxon>Blastocystis</taxon>
    </lineage>
</organism>
<keyword evidence="1" id="KW-0175">Coiled coil</keyword>
<gene>
    <name evidence="2" type="ORF">GSBLH_T00006130001</name>
</gene>
<dbReference type="Proteomes" id="UP000008312">
    <property type="component" value="Unassembled WGS sequence"/>
</dbReference>
<dbReference type="EMBL" id="FN668639">
    <property type="protein sequence ID" value="CBK20488.2"/>
    <property type="molecule type" value="Genomic_DNA"/>
</dbReference>
<proteinExistence type="predicted"/>
<dbReference type="RefSeq" id="XP_012894536.1">
    <property type="nucleotide sequence ID" value="XM_013039082.1"/>
</dbReference>
<sequence>MFDDDSQIVINSYKELIRVQDQDLRTIKLATSNNQGAGIELVEEYESMTKKLEASGKQIQNLEQEVYDWKQRFSSKEEALREKEQSYEQLEYTSQMEKEAFEKEKETLNGQIEQLGKEKEELEEIAEQNRDTHEQEMSAMMVSLEKKENQIRTLDSTITSYENVIQELRQELQRSSRFYKTEHNTQYASLEQQTAKAKQELSACQSSLQQSEKKFSQLVVDYRAVEDELEETKKTLFELSSQRDNSATVKELQAENQRLLAELERAKQSRVLVDGE</sequence>
<name>D8LY33_BLAHO</name>
<dbReference type="AlphaFoldDB" id="D8LY33"/>
<evidence type="ECO:0000313" key="2">
    <source>
        <dbReference type="EMBL" id="CBK20488.2"/>
    </source>
</evidence>